<sequence length="1270" mass="144246">MDLIFETQRGSSFSIEVGYFDTVLEIKGKIEKYQRIPVPTQTLVFQGKVLQDDHNIEQCDLFNNSRLHLFISSPGNNDKNRIKQELKPEPPNSTEQQIIDNCNQDSSNNKKKKARVVTMVVLKWGTTKIPVEVNVDDNVGVLRKELAKIQQRFELNKPQPQEGYFFIYKKNVMDDDRSFRWHRVELGDVIELSDGSVSAMLVPVDTTYGSTFDIELNLNDKVLDIKNKIENSQGIPVCMQTLTHNGEPLLNDDLDLNTCNIVANSRLLLLLDLPYEEDDNQVLQPQPTEQSLAPVQDSLGQFQDWSAMARSIFREMLDQPEQSLGRSAMMARQDLLQSEPSSTSNTFGEDLPLPTEEGFGNVLHTEQSTIPSNTFGDLLFGEDPPLPTEGFSNVLHTEQSTLPFGDTFFGEDPPLSTEDFANIKSFMSEGTTEDTLMNTQQASHTEQPGRVLSSSQVVQTEKAPLMKEVINVPDSPVKKVRKFRKPPQRLRVMVPVSVMANENVEELRKELEKLRERNELKLPQGGYFFIHKQNVLDDDQTFLWNGVAHGDTIEVFPGYVTKDGRVNQRYRLKSLSSLSRSLSLLSSSPVSTIDTAMKLFFYHRKVLLFSIELDPSNTVLEMKQKIEKTKRISVSNQTIFFKGKILLADRDSLTLTQCKIFNKSRLELYFCRSRLRHDLRQALQQTEQSPAPASTSVKDVIIIEDSPEKNQDSTLVLHQTEKALVPPSCSVDELSALEEWLMATEGNVSVQEPSWRYDNYQDWLQREQSSSTSNTFEAEAFFNPGNVSVQEPSWRNENSQDWLHRESSSSTSNIFGELSFLADVPLSTELFDMQRFGYTSTAQEQRINDQDLPASQVVHPQKRDVINIPDSPESSSKKRAKNLSTVMVLSFPVNDAPAMKFPVEVNPSENVEVLRTELAKMQQRCQLLLPEGGYFFIHKTQILYEKQSFRWNRVAQGDTIEIFPGSSNHLPRSRLFSSPVSTTDTVMEVFFERNNVILFSMELDPSTTVLEMKQEIKKSTGIAVSDQTIFFKGKLLFADRDSLTLTQCKIVKKSRVELYFPLSRYNISLILQQMQQSPAPSTSVNIEDSPEKNQDSNVMDKSNDGHQVLHQLEKSLVPSWSIDEVFGTQEWPAATEGNVSVPEPSWRNNNVHQAWLQRESSSSTHVINIPDSPENSSKKRAKNLSTVMVLSFPVSDTPAIKFPVEVNASDNVEVLRTELAKMQQRCQLLLPEGGHFFIHKTQILYEKQSFRWNRVAQGDTIEIFPGSVTR</sequence>
<dbReference type="Proteomes" id="UP000824890">
    <property type="component" value="Unassembled WGS sequence"/>
</dbReference>
<gene>
    <name evidence="3" type="ORF">HID58_084165</name>
</gene>
<evidence type="ECO:0000313" key="4">
    <source>
        <dbReference type="Proteomes" id="UP000824890"/>
    </source>
</evidence>
<evidence type="ECO:0000259" key="2">
    <source>
        <dbReference type="PROSITE" id="PS50053"/>
    </source>
</evidence>
<keyword evidence="4" id="KW-1185">Reference proteome</keyword>
<dbReference type="CDD" id="cd17039">
    <property type="entry name" value="Ubl_ubiquitin_like"/>
    <property type="match status" value="4"/>
</dbReference>
<proteinExistence type="predicted"/>
<feature type="domain" description="Ubiquitin-like" evidence="2">
    <location>
        <begin position="597"/>
        <end position="668"/>
    </location>
</feature>
<dbReference type="EMBL" id="JAGKQM010000019">
    <property type="protein sequence ID" value="KAH0855904.1"/>
    <property type="molecule type" value="Genomic_DNA"/>
</dbReference>
<feature type="domain" description="Ubiquitin-like" evidence="2">
    <location>
        <begin position="1"/>
        <end position="76"/>
    </location>
</feature>
<feature type="region of interest" description="Disordered" evidence="1">
    <location>
        <begin position="1078"/>
        <end position="1102"/>
    </location>
</feature>
<feature type="region of interest" description="Disordered" evidence="1">
    <location>
        <begin position="86"/>
        <end position="110"/>
    </location>
</feature>
<dbReference type="SUPFAM" id="SSF54236">
    <property type="entry name" value="Ubiquitin-like"/>
    <property type="match status" value="5"/>
</dbReference>
<dbReference type="Pfam" id="PF00240">
    <property type="entry name" value="ubiquitin"/>
    <property type="match status" value="4"/>
</dbReference>
<dbReference type="PANTHER" id="PTHR10621:SF44">
    <property type="entry name" value="UBIQUITIN-LIKE DOMAIN-CONTAINING PROTEIN"/>
    <property type="match status" value="1"/>
</dbReference>
<dbReference type="InterPro" id="IPR029071">
    <property type="entry name" value="Ubiquitin-like_domsf"/>
</dbReference>
<protein>
    <recommendedName>
        <fullName evidence="2">Ubiquitin-like domain-containing protein</fullName>
    </recommendedName>
</protein>
<accession>A0ABQ7XIW6</accession>
<name>A0ABQ7XIW6_BRANA</name>
<dbReference type="InterPro" id="IPR000626">
    <property type="entry name" value="Ubiquitin-like_dom"/>
</dbReference>
<comment type="caution">
    <text evidence="3">The sequence shown here is derived from an EMBL/GenBank/DDBJ whole genome shotgun (WGS) entry which is preliminary data.</text>
</comment>
<dbReference type="Gene3D" id="3.10.20.90">
    <property type="entry name" value="Phosphatidylinositol 3-kinase Catalytic Subunit, Chain A, domain 1"/>
    <property type="match status" value="4"/>
</dbReference>
<dbReference type="SMART" id="SM00213">
    <property type="entry name" value="UBQ"/>
    <property type="match status" value="4"/>
</dbReference>
<evidence type="ECO:0000256" key="1">
    <source>
        <dbReference type="SAM" id="MobiDB-lite"/>
    </source>
</evidence>
<dbReference type="PROSITE" id="PS00299">
    <property type="entry name" value="UBIQUITIN_1"/>
    <property type="match status" value="1"/>
</dbReference>
<feature type="domain" description="Ubiquitin-like" evidence="2">
    <location>
        <begin position="987"/>
        <end position="1058"/>
    </location>
</feature>
<feature type="domain" description="Ubiquitin-like" evidence="2">
    <location>
        <begin position="200"/>
        <end position="271"/>
    </location>
</feature>
<dbReference type="InterPro" id="IPR019954">
    <property type="entry name" value="Ubiquitin_CS"/>
</dbReference>
<dbReference type="PANTHER" id="PTHR10621">
    <property type="entry name" value="UV EXCISION REPAIR PROTEIN RAD23"/>
    <property type="match status" value="1"/>
</dbReference>
<reference evidence="3 4" key="1">
    <citation type="submission" date="2021-05" db="EMBL/GenBank/DDBJ databases">
        <title>Genome Assembly of Synthetic Allotetraploid Brassica napus Reveals Homoeologous Exchanges between Subgenomes.</title>
        <authorList>
            <person name="Davis J.T."/>
        </authorList>
    </citation>
    <scope>NUCLEOTIDE SEQUENCE [LARGE SCALE GENOMIC DNA]</scope>
    <source>
        <strain evidence="4">cv. Da-Ae</strain>
        <tissue evidence="3">Seedling</tissue>
    </source>
</reference>
<evidence type="ECO:0000313" key="3">
    <source>
        <dbReference type="EMBL" id="KAH0855904.1"/>
    </source>
</evidence>
<organism evidence="3 4">
    <name type="scientific">Brassica napus</name>
    <name type="common">Rape</name>
    <dbReference type="NCBI Taxonomy" id="3708"/>
    <lineage>
        <taxon>Eukaryota</taxon>
        <taxon>Viridiplantae</taxon>
        <taxon>Streptophyta</taxon>
        <taxon>Embryophyta</taxon>
        <taxon>Tracheophyta</taxon>
        <taxon>Spermatophyta</taxon>
        <taxon>Magnoliopsida</taxon>
        <taxon>eudicotyledons</taxon>
        <taxon>Gunneridae</taxon>
        <taxon>Pentapetalae</taxon>
        <taxon>rosids</taxon>
        <taxon>malvids</taxon>
        <taxon>Brassicales</taxon>
        <taxon>Brassicaceae</taxon>
        <taxon>Brassiceae</taxon>
        <taxon>Brassica</taxon>
    </lineage>
</organism>
<feature type="compositionally biased region" description="Polar residues" evidence="1">
    <location>
        <begin position="92"/>
        <end position="107"/>
    </location>
</feature>
<dbReference type="PROSITE" id="PS50053">
    <property type="entry name" value="UBIQUITIN_2"/>
    <property type="match status" value="4"/>
</dbReference>